<name>A0A7W9SR89_ARMRO</name>
<evidence type="ECO:0000259" key="8">
    <source>
        <dbReference type="Pfam" id="PF01432"/>
    </source>
</evidence>
<dbReference type="EMBL" id="JACHGW010000003">
    <property type="protein sequence ID" value="MBB6051341.1"/>
    <property type="molecule type" value="Genomic_DNA"/>
</dbReference>
<feature type="domain" description="Peptidase M3A/M3B catalytic" evidence="8">
    <location>
        <begin position="190"/>
        <end position="567"/>
    </location>
</feature>
<dbReference type="GO" id="GO:0006518">
    <property type="term" value="P:peptide metabolic process"/>
    <property type="evidence" value="ECO:0007669"/>
    <property type="project" value="TreeGrafter"/>
</dbReference>
<dbReference type="InterPro" id="IPR001567">
    <property type="entry name" value="Pept_M3A_M3B_dom"/>
</dbReference>
<evidence type="ECO:0000256" key="4">
    <source>
        <dbReference type="ARBA" id="ARBA00022833"/>
    </source>
</evidence>
<keyword evidence="7" id="KW-0472">Membrane</keyword>
<dbReference type="AlphaFoldDB" id="A0A7W9SR89"/>
<dbReference type="Gene3D" id="1.10.1370.20">
    <property type="entry name" value="Oligoendopeptidase f, C-terminal domain"/>
    <property type="match status" value="1"/>
</dbReference>
<evidence type="ECO:0000256" key="6">
    <source>
        <dbReference type="RuleBase" id="RU003435"/>
    </source>
</evidence>
<organism evidence="10 11">
    <name type="scientific">Armatimonas rosea</name>
    <dbReference type="NCBI Taxonomy" id="685828"/>
    <lineage>
        <taxon>Bacteria</taxon>
        <taxon>Bacillati</taxon>
        <taxon>Armatimonadota</taxon>
        <taxon>Armatimonadia</taxon>
        <taxon>Armatimonadales</taxon>
        <taxon>Armatimonadaceae</taxon>
        <taxon>Armatimonas</taxon>
    </lineage>
</organism>
<keyword evidence="7" id="KW-1133">Transmembrane helix</keyword>
<evidence type="ECO:0000256" key="2">
    <source>
        <dbReference type="ARBA" id="ARBA00022723"/>
    </source>
</evidence>
<dbReference type="InterPro" id="IPR045090">
    <property type="entry name" value="Pept_M3A_M3B"/>
</dbReference>
<dbReference type="GO" id="GO:0046872">
    <property type="term" value="F:metal ion binding"/>
    <property type="evidence" value="ECO:0007669"/>
    <property type="project" value="UniProtKB-UniRule"/>
</dbReference>
<keyword evidence="7" id="KW-0812">Transmembrane</keyword>
<reference evidence="10 11" key="1">
    <citation type="submission" date="2020-08" db="EMBL/GenBank/DDBJ databases">
        <title>Genomic Encyclopedia of Type Strains, Phase IV (KMG-IV): sequencing the most valuable type-strain genomes for metagenomic binning, comparative biology and taxonomic classification.</title>
        <authorList>
            <person name="Goeker M."/>
        </authorList>
    </citation>
    <scope>NUCLEOTIDE SEQUENCE [LARGE SCALE GENOMIC DNA]</scope>
    <source>
        <strain evidence="10 11">DSM 23562</strain>
    </source>
</reference>
<dbReference type="RefSeq" id="WP_184198106.1">
    <property type="nucleotide sequence ID" value="NZ_JACHGW010000003.1"/>
</dbReference>
<keyword evidence="3 6" id="KW-0378">Hydrolase</keyword>
<gene>
    <name evidence="10" type="ORF">HNQ39_003151</name>
</gene>
<dbReference type="Pfam" id="PF08439">
    <property type="entry name" value="Peptidase_M3_N"/>
    <property type="match status" value="1"/>
</dbReference>
<dbReference type="GO" id="GO:0006508">
    <property type="term" value="P:proteolysis"/>
    <property type="evidence" value="ECO:0007669"/>
    <property type="project" value="UniProtKB-KW"/>
</dbReference>
<dbReference type="PANTHER" id="PTHR11804">
    <property type="entry name" value="PROTEASE M3 THIMET OLIGOPEPTIDASE-RELATED"/>
    <property type="match status" value="1"/>
</dbReference>
<evidence type="ECO:0000256" key="3">
    <source>
        <dbReference type="ARBA" id="ARBA00022801"/>
    </source>
</evidence>
<dbReference type="EC" id="3.4.24.-" evidence="10"/>
<proteinExistence type="inferred from homology"/>
<evidence type="ECO:0000259" key="9">
    <source>
        <dbReference type="Pfam" id="PF08439"/>
    </source>
</evidence>
<evidence type="ECO:0000256" key="1">
    <source>
        <dbReference type="ARBA" id="ARBA00022670"/>
    </source>
</evidence>
<evidence type="ECO:0000313" key="10">
    <source>
        <dbReference type="EMBL" id="MBB6051341.1"/>
    </source>
</evidence>
<accession>A0A7W9SR89</accession>
<evidence type="ECO:0000256" key="7">
    <source>
        <dbReference type="SAM" id="Phobius"/>
    </source>
</evidence>
<keyword evidence="11" id="KW-1185">Reference proteome</keyword>
<dbReference type="PANTHER" id="PTHR11804:SF5">
    <property type="entry name" value="OLIGOENDOPEPTIDASE F"/>
    <property type="match status" value="1"/>
</dbReference>
<dbReference type="GO" id="GO:0004222">
    <property type="term" value="F:metalloendopeptidase activity"/>
    <property type="evidence" value="ECO:0007669"/>
    <property type="project" value="InterPro"/>
</dbReference>
<comment type="cofactor">
    <cofactor evidence="6">
        <name>Zn(2+)</name>
        <dbReference type="ChEBI" id="CHEBI:29105"/>
    </cofactor>
    <text evidence="6">Binds 1 zinc ion.</text>
</comment>
<keyword evidence="5 6" id="KW-0482">Metalloprotease</keyword>
<comment type="caution">
    <text evidence="10">The sequence shown here is derived from an EMBL/GenBank/DDBJ whole genome shotgun (WGS) entry which is preliminary data.</text>
</comment>
<dbReference type="CDD" id="cd09610">
    <property type="entry name" value="M3B_PepF"/>
    <property type="match status" value="1"/>
</dbReference>
<evidence type="ECO:0000313" key="11">
    <source>
        <dbReference type="Proteomes" id="UP000520814"/>
    </source>
</evidence>
<dbReference type="Proteomes" id="UP000520814">
    <property type="component" value="Unassembled WGS sequence"/>
</dbReference>
<comment type="similarity">
    <text evidence="6">Belongs to the peptidase M3 family.</text>
</comment>
<dbReference type="Gene3D" id="1.20.140.70">
    <property type="entry name" value="Oligopeptidase f, N-terminal domain"/>
    <property type="match status" value="1"/>
</dbReference>
<dbReference type="InterPro" id="IPR013647">
    <property type="entry name" value="OligopepF_N_dom"/>
</dbReference>
<dbReference type="Pfam" id="PF01432">
    <property type="entry name" value="Peptidase_M3"/>
    <property type="match status" value="1"/>
</dbReference>
<dbReference type="InterPro" id="IPR042088">
    <property type="entry name" value="OligoPept_F_C"/>
</dbReference>
<keyword evidence="1 6" id="KW-0645">Protease</keyword>
<dbReference type="SUPFAM" id="SSF55486">
    <property type="entry name" value="Metalloproteases ('zincins'), catalytic domain"/>
    <property type="match status" value="1"/>
</dbReference>
<sequence length="582" mass="65083">MTAIPSWNLTDLFQSPDDPRLLDTLTRIAQAAQDFSTRYQGKIATLDAAGLAEALATYERLQQEGSKPASYASLRFAADTAPENGAHVQQLREKTTTALLPTLFFPIELARLDGKQLEAHAAAPELANWRRYLLQAARTASHTLTEAEEKILAQKANTGSRAWVRLFQELTSSLRFAYEGKDLSLSELSVLQYDSDRETRRKSAETLTEGLRPHVRTLAYLYNTLVQDKAVEDRLRGYTYPEQARHLHNELTPEIVAAVTDTAEAGYPTVGRYYRAKQRLLGLDSLTHYDRYAPLSTDQPSVPFEAARDEILSAFADFDAGYAAAGKAFFEGGWIDAAPRPGKQGGAFCSYVTPDLHPYIFQSYLDRATDKNTLAHELGHGIHSFLSRGQSYLNFHGTLPMAEVASTFAELLVFEREQAQVTGEARRALFGRVLEDSFSTIHRQTAMYRFEQAVHAERKQGELSVERLSALWQEKVGAMFAGAVTLGEGHSLWWSYIPHFIATPFYVYAYSFGKMLALALYFRYRQEGAPFAKKYVAMLSQGGSQFPAELVAPLGVDLSDPEFWQGALLLLEDWVTEFEATC</sequence>
<protein>
    <submittedName>
        <fullName evidence="10">Oligoendopeptidase F</fullName>
        <ecNumber evidence="10">3.4.24.-</ecNumber>
    </submittedName>
</protein>
<feature type="domain" description="Oligopeptidase F N-terminal" evidence="9">
    <location>
        <begin position="108"/>
        <end position="176"/>
    </location>
</feature>
<feature type="transmembrane region" description="Helical" evidence="7">
    <location>
        <begin position="505"/>
        <end position="524"/>
    </location>
</feature>
<keyword evidence="4 6" id="KW-0862">Zinc</keyword>
<keyword evidence="2 6" id="KW-0479">Metal-binding</keyword>
<evidence type="ECO:0000256" key="5">
    <source>
        <dbReference type="ARBA" id="ARBA00023049"/>
    </source>
</evidence>